<dbReference type="SUPFAM" id="SSF51905">
    <property type="entry name" value="FAD/NAD(P)-binding domain"/>
    <property type="match status" value="1"/>
</dbReference>
<dbReference type="AlphaFoldDB" id="A0A098Y3C4"/>
<evidence type="ECO:0000256" key="1">
    <source>
        <dbReference type="SAM" id="MobiDB-lite"/>
    </source>
</evidence>
<dbReference type="PANTHER" id="PTHR43422">
    <property type="entry name" value="THIAMINE THIAZOLE SYNTHASE"/>
    <property type="match status" value="1"/>
</dbReference>
<dbReference type="InterPro" id="IPR036188">
    <property type="entry name" value="FAD/NAD-bd_sf"/>
</dbReference>
<feature type="region of interest" description="Disordered" evidence="1">
    <location>
        <begin position="442"/>
        <end position="461"/>
    </location>
</feature>
<keyword evidence="3" id="KW-1185">Reference proteome</keyword>
<dbReference type="STRING" id="1522368.IN07_20020"/>
<proteinExistence type="predicted"/>
<evidence type="ECO:0000313" key="2">
    <source>
        <dbReference type="EMBL" id="KGH44977.1"/>
    </source>
</evidence>
<dbReference type="Gene3D" id="3.50.50.60">
    <property type="entry name" value="FAD/NAD(P)-binding domain"/>
    <property type="match status" value="1"/>
</dbReference>
<sequence length="461" mass="50139">MDHLGKHAIVLGAGMAGLAHAVPLAEHFDRVTLVERDSLPARAETRRGVPQGQHIHLLVPGGLTRLEELLPGVVDDLSGHGAELIGSPEWRFHMGGGRLALRGSDFHITGATHPLIEDVVRARVLALAGVEVLDGWTARELLTTDDRCRVTGVRLRSEAAPAEERTLEVDLVVDTTGRGSRSPRWLADLGYPPPAEERLKVDVHYTTRLFRRSPGDLGGSRNVLVDVPHDGRRGGVALAVEEGRWLVTLIGMLGERPPADLTGFTDYAAGLWNGDVHEVISGGAPTGEAVRAAFPSFSRHRYDRLRRLPERYLVAGDAVCSFDPRFGQGMTVAIIEALELRRVLGAHSLDHIGPRVLSAARWAVQDAWDLAAGGDLTHPEVEGPRPPSWRLTTAYLQRLLPVAHHDPVVATALIRVIGMLDRPQRLMRPQVLRRVLGGSRLNGATAAQRRPASETVRPSTS</sequence>
<name>A0A098Y3C4_9ACTN</name>
<dbReference type="PANTHER" id="PTHR43422:SF3">
    <property type="entry name" value="THIAMINE THIAZOLE SYNTHASE"/>
    <property type="match status" value="1"/>
</dbReference>
<organism evidence="2 3">
    <name type="scientific">Modestobacter caceresii</name>
    <dbReference type="NCBI Taxonomy" id="1522368"/>
    <lineage>
        <taxon>Bacteria</taxon>
        <taxon>Bacillati</taxon>
        <taxon>Actinomycetota</taxon>
        <taxon>Actinomycetes</taxon>
        <taxon>Geodermatophilales</taxon>
        <taxon>Geodermatophilaceae</taxon>
        <taxon>Modestobacter</taxon>
    </lineage>
</organism>
<dbReference type="Proteomes" id="UP000029713">
    <property type="component" value="Unassembled WGS sequence"/>
</dbReference>
<dbReference type="RefSeq" id="WP_036339130.1">
    <property type="nucleotide sequence ID" value="NZ_JPMX01000092.1"/>
</dbReference>
<dbReference type="EMBL" id="JPMX01000092">
    <property type="protein sequence ID" value="KGH44977.1"/>
    <property type="molecule type" value="Genomic_DNA"/>
</dbReference>
<comment type="caution">
    <text evidence="2">The sequence shown here is derived from an EMBL/GenBank/DDBJ whole genome shotgun (WGS) entry which is preliminary data.</text>
</comment>
<dbReference type="PRINTS" id="PR00420">
    <property type="entry name" value="RNGMNOXGNASE"/>
</dbReference>
<gene>
    <name evidence="2" type="ORF">IN07_20020</name>
</gene>
<protein>
    <recommendedName>
        <fullName evidence="4">FAD-binding domain-containing protein</fullName>
    </recommendedName>
</protein>
<evidence type="ECO:0000313" key="3">
    <source>
        <dbReference type="Proteomes" id="UP000029713"/>
    </source>
</evidence>
<evidence type="ECO:0008006" key="4">
    <source>
        <dbReference type="Google" id="ProtNLM"/>
    </source>
</evidence>
<accession>A0A098Y3C4</accession>
<dbReference type="OrthoDB" id="9790035at2"/>
<reference evidence="2 3" key="1">
    <citation type="submission" date="2014-07" db="EMBL/GenBank/DDBJ databases">
        <title>Biosystematic studies on Modestobacter strains isolated from extreme hyper-arid desert soil and from historic building.</title>
        <authorList>
            <person name="Bukarasam K."/>
            <person name="Bull A."/>
            <person name="Girard G."/>
            <person name="van Wezel G."/>
            <person name="Goodfellow M."/>
        </authorList>
    </citation>
    <scope>NUCLEOTIDE SEQUENCE [LARGE SCALE GENOMIC DNA]</scope>
    <source>
        <strain evidence="2 3">KNN45-2b</strain>
    </source>
</reference>